<feature type="signal peptide" evidence="1">
    <location>
        <begin position="1"/>
        <end position="18"/>
    </location>
</feature>
<dbReference type="GeneID" id="37019297"/>
<evidence type="ECO:0000313" key="2">
    <source>
        <dbReference type="EMBL" id="PWN36832.1"/>
    </source>
</evidence>
<accession>A0A316VGW0</accession>
<evidence type="ECO:0000313" key="3">
    <source>
        <dbReference type="Proteomes" id="UP000245771"/>
    </source>
</evidence>
<protein>
    <submittedName>
        <fullName evidence="2">Uncharacterized protein</fullName>
    </submittedName>
</protein>
<name>A0A316VGW0_9BASI</name>
<proteinExistence type="predicted"/>
<dbReference type="Proteomes" id="UP000245771">
    <property type="component" value="Unassembled WGS sequence"/>
</dbReference>
<organism evidence="2 3">
    <name type="scientific">Meira miltonrushii</name>
    <dbReference type="NCBI Taxonomy" id="1280837"/>
    <lineage>
        <taxon>Eukaryota</taxon>
        <taxon>Fungi</taxon>
        <taxon>Dikarya</taxon>
        <taxon>Basidiomycota</taxon>
        <taxon>Ustilaginomycotina</taxon>
        <taxon>Exobasidiomycetes</taxon>
        <taxon>Exobasidiales</taxon>
        <taxon>Brachybasidiaceae</taxon>
        <taxon>Meira</taxon>
    </lineage>
</organism>
<reference evidence="2 3" key="1">
    <citation type="journal article" date="2018" name="Mol. Biol. Evol.">
        <title>Broad Genomic Sampling Reveals a Smut Pathogenic Ancestry of the Fungal Clade Ustilaginomycotina.</title>
        <authorList>
            <person name="Kijpornyongpan T."/>
            <person name="Mondo S.J."/>
            <person name="Barry K."/>
            <person name="Sandor L."/>
            <person name="Lee J."/>
            <person name="Lipzen A."/>
            <person name="Pangilinan J."/>
            <person name="LaButti K."/>
            <person name="Hainaut M."/>
            <person name="Henrissat B."/>
            <person name="Grigoriev I.V."/>
            <person name="Spatafora J.W."/>
            <person name="Aime M.C."/>
        </authorList>
    </citation>
    <scope>NUCLEOTIDE SEQUENCE [LARGE SCALE GENOMIC DNA]</scope>
    <source>
        <strain evidence="2 3">MCA 3882</strain>
    </source>
</reference>
<dbReference type="AlphaFoldDB" id="A0A316VGW0"/>
<sequence length="239" mass="25541">MLHFLPLIALLLASTVLSKNASMKSSASSKQGSDDQPDYLFYGATSTGGGRSMERMDATISQAMGWGQKFTILQFSKDPQAFSDPNTFSIPSLSQYEARQGIPAGTNFFLGCYDTDLFNKQHQLNVDCSKKPGCTSSYMVTILWGTLGNMDFKKDRTLLASCGIVKVDSDGVCNFPNDPACKVSLFQDLSSQRFSGLSSSGEAVQAGVVSSTGQVASALQAFAAKTKQRITLPSGSQTS</sequence>
<gene>
    <name evidence="2" type="ORF">FA14DRAFT_152255</name>
</gene>
<keyword evidence="3" id="KW-1185">Reference proteome</keyword>
<dbReference type="InParanoid" id="A0A316VGW0"/>
<dbReference type="EMBL" id="KZ819602">
    <property type="protein sequence ID" value="PWN36832.1"/>
    <property type="molecule type" value="Genomic_DNA"/>
</dbReference>
<evidence type="ECO:0000256" key="1">
    <source>
        <dbReference type="SAM" id="SignalP"/>
    </source>
</evidence>
<feature type="chain" id="PRO_5016347447" evidence="1">
    <location>
        <begin position="19"/>
        <end position="239"/>
    </location>
</feature>
<dbReference type="RefSeq" id="XP_025357134.1">
    <property type="nucleotide sequence ID" value="XM_025497516.1"/>
</dbReference>
<keyword evidence="1" id="KW-0732">Signal</keyword>